<organism evidence="2 3">
    <name type="scientific">Pristionchus mayeri</name>
    <dbReference type="NCBI Taxonomy" id="1317129"/>
    <lineage>
        <taxon>Eukaryota</taxon>
        <taxon>Metazoa</taxon>
        <taxon>Ecdysozoa</taxon>
        <taxon>Nematoda</taxon>
        <taxon>Chromadorea</taxon>
        <taxon>Rhabditida</taxon>
        <taxon>Rhabditina</taxon>
        <taxon>Diplogasteromorpha</taxon>
        <taxon>Diplogasteroidea</taxon>
        <taxon>Neodiplogasteridae</taxon>
        <taxon>Pristionchus</taxon>
    </lineage>
</organism>
<feature type="transmembrane region" description="Helical" evidence="1">
    <location>
        <begin position="48"/>
        <end position="68"/>
    </location>
</feature>
<keyword evidence="3" id="KW-1185">Reference proteome</keyword>
<dbReference type="EMBL" id="BTRK01000005">
    <property type="protein sequence ID" value="GMR52639.1"/>
    <property type="molecule type" value="Genomic_DNA"/>
</dbReference>
<gene>
    <name evidence="2" type="ORF">PMAYCL1PPCAC_22834</name>
</gene>
<keyword evidence="1" id="KW-1133">Transmembrane helix</keyword>
<evidence type="ECO:0000256" key="1">
    <source>
        <dbReference type="SAM" id="Phobius"/>
    </source>
</evidence>
<sequence length="129" mass="14450">MIQPVSASSKLLFSYIKNATSMISLVLSLLAVFLILRFLPCAAINYKILLITMTIMATANDIYLQILMDPIVLFPLPCFYIDGILEQWMHLPASSSLAVCPILCDVLSSIFQTLPSYWPDNIRSRCDCV</sequence>
<protein>
    <recommendedName>
        <fullName evidence="4">G protein-coupled receptor</fullName>
    </recommendedName>
</protein>
<reference evidence="3" key="1">
    <citation type="submission" date="2022-10" db="EMBL/GenBank/DDBJ databases">
        <title>Genome assembly of Pristionchus species.</title>
        <authorList>
            <person name="Yoshida K."/>
            <person name="Sommer R.J."/>
        </authorList>
    </citation>
    <scope>NUCLEOTIDE SEQUENCE [LARGE SCALE GENOMIC DNA]</scope>
    <source>
        <strain evidence="3">RS5460</strain>
    </source>
</reference>
<name>A0AAN5CXS3_9BILA</name>
<feature type="transmembrane region" description="Helical" evidence="1">
    <location>
        <begin position="12"/>
        <end position="36"/>
    </location>
</feature>
<dbReference type="Proteomes" id="UP001328107">
    <property type="component" value="Unassembled WGS sequence"/>
</dbReference>
<comment type="caution">
    <text evidence="2">The sequence shown here is derived from an EMBL/GenBank/DDBJ whole genome shotgun (WGS) entry which is preliminary data.</text>
</comment>
<proteinExistence type="predicted"/>
<keyword evidence="1" id="KW-0472">Membrane</keyword>
<keyword evidence="1" id="KW-0812">Transmembrane</keyword>
<evidence type="ECO:0008006" key="4">
    <source>
        <dbReference type="Google" id="ProtNLM"/>
    </source>
</evidence>
<dbReference type="Pfam" id="PF10327">
    <property type="entry name" value="7TM_GPCR_Sri"/>
    <property type="match status" value="1"/>
</dbReference>
<dbReference type="AlphaFoldDB" id="A0AAN5CXS3"/>
<feature type="non-terminal residue" evidence="2">
    <location>
        <position position="129"/>
    </location>
</feature>
<dbReference type="InterPro" id="IPR019429">
    <property type="entry name" value="7TM_GPCR_serpentine_rcpt_Sri"/>
</dbReference>
<evidence type="ECO:0000313" key="2">
    <source>
        <dbReference type="EMBL" id="GMR52639.1"/>
    </source>
</evidence>
<accession>A0AAN5CXS3</accession>
<evidence type="ECO:0000313" key="3">
    <source>
        <dbReference type="Proteomes" id="UP001328107"/>
    </source>
</evidence>